<dbReference type="EMBL" id="NOZP01000182">
    <property type="protein sequence ID" value="OYD14084.1"/>
    <property type="molecule type" value="Genomic_DNA"/>
</dbReference>
<sequence length="232" mass="26958">MVGFYDSFVLALILALLSAFVPDERLEYDLRYGPFKLGDLALVTLVPDTIQGESCYHFRAELESNPSFGFLFKAKYELETWCRIRDMVTMRSYKRTRESRYRCEWVANYDYNTDRVLYSDSTIYPLPDSARDLLTLWYYFRKVHIDLGDTITVDSHIDRHNYLVRVIGTRLTKVQTMAGKFDCLEVVPSAGTPFGTVYFSKETNRVPVVIRTHVGSMLVSAFLRSVKFQEVE</sequence>
<dbReference type="AlphaFoldDB" id="A0A235BPD5"/>
<reference evidence="1 2" key="1">
    <citation type="submission" date="2017-07" db="EMBL/GenBank/DDBJ databases">
        <title>Recovery of genomes from metagenomes via a dereplication, aggregation, and scoring strategy.</title>
        <authorList>
            <person name="Sieber C.M."/>
            <person name="Probst A.J."/>
            <person name="Sharrar A."/>
            <person name="Thomas B.C."/>
            <person name="Hess M."/>
            <person name="Tringe S.G."/>
            <person name="Banfield J.F."/>
        </authorList>
    </citation>
    <scope>NUCLEOTIDE SEQUENCE [LARGE SCALE GENOMIC DNA]</scope>
    <source>
        <strain evidence="1">JGI_Cruoil_03_51_56</strain>
    </source>
</reference>
<proteinExistence type="predicted"/>
<dbReference type="Pfam" id="PF11306">
    <property type="entry name" value="DUF3108"/>
    <property type="match status" value="1"/>
</dbReference>
<protein>
    <recommendedName>
        <fullName evidence="3">DUF3108 domain-containing protein</fullName>
    </recommendedName>
</protein>
<gene>
    <name evidence="1" type="ORF">CH330_09435</name>
</gene>
<evidence type="ECO:0000313" key="1">
    <source>
        <dbReference type="EMBL" id="OYD14084.1"/>
    </source>
</evidence>
<comment type="caution">
    <text evidence="1">The sequence shown here is derived from an EMBL/GenBank/DDBJ whole genome shotgun (WGS) entry which is preliminary data.</text>
</comment>
<dbReference type="Proteomes" id="UP000215559">
    <property type="component" value="Unassembled WGS sequence"/>
</dbReference>
<organism evidence="1 2">
    <name type="scientific">candidate division WOR-3 bacterium JGI_Cruoil_03_51_56</name>
    <dbReference type="NCBI Taxonomy" id="1973747"/>
    <lineage>
        <taxon>Bacteria</taxon>
        <taxon>Bacteria division WOR-3</taxon>
    </lineage>
</organism>
<dbReference type="InterPro" id="IPR021457">
    <property type="entry name" value="DUF3108"/>
</dbReference>
<name>A0A235BPD5_UNCW3</name>
<accession>A0A235BPD5</accession>
<evidence type="ECO:0008006" key="3">
    <source>
        <dbReference type="Google" id="ProtNLM"/>
    </source>
</evidence>
<evidence type="ECO:0000313" key="2">
    <source>
        <dbReference type="Proteomes" id="UP000215559"/>
    </source>
</evidence>